<sequence>IELSNDCSVTAIPLHITAHQKYAVMKRKQCRTRSIYYIDMSSETGKHIHCVLQEFLRTFCECNHGYSYDMKVCENMQNTCPDSSYLILSDRRSDDGSKDDVSFPLTSLTFSLLSCSETKQTTHLS</sequence>
<evidence type="ECO:0000313" key="1">
    <source>
        <dbReference type="Proteomes" id="UP000887569"/>
    </source>
</evidence>
<name>A0A915B244_PARUN</name>
<keyword evidence="1" id="KW-1185">Reference proteome</keyword>
<accession>A0A915B244</accession>
<protein>
    <submittedName>
        <fullName evidence="2">Uncharacterized protein</fullName>
    </submittedName>
</protein>
<evidence type="ECO:0000313" key="2">
    <source>
        <dbReference type="WBParaSite" id="PgR022X_g069_t01"/>
    </source>
</evidence>
<proteinExistence type="predicted"/>
<dbReference type="AlphaFoldDB" id="A0A915B244"/>
<reference evidence="2" key="1">
    <citation type="submission" date="2022-11" db="UniProtKB">
        <authorList>
            <consortium name="WormBaseParasite"/>
        </authorList>
    </citation>
    <scope>IDENTIFICATION</scope>
</reference>
<organism evidence="1 2">
    <name type="scientific">Parascaris univalens</name>
    <name type="common">Nematode worm</name>
    <dbReference type="NCBI Taxonomy" id="6257"/>
    <lineage>
        <taxon>Eukaryota</taxon>
        <taxon>Metazoa</taxon>
        <taxon>Ecdysozoa</taxon>
        <taxon>Nematoda</taxon>
        <taxon>Chromadorea</taxon>
        <taxon>Rhabditida</taxon>
        <taxon>Spirurina</taxon>
        <taxon>Ascaridomorpha</taxon>
        <taxon>Ascaridoidea</taxon>
        <taxon>Ascarididae</taxon>
        <taxon>Parascaris</taxon>
    </lineage>
</organism>
<dbReference type="Proteomes" id="UP000887569">
    <property type="component" value="Unplaced"/>
</dbReference>
<dbReference type="WBParaSite" id="PgR022X_g069_t01">
    <property type="protein sequence ID" value="PgR022X_g069_t01"/>
    <property type="gene ID" value="PgR022X_g069"/>
</dbReference>